<comment type="caution">
    <text evidence="1">The sequence shown here is derived from an EMBL/GenBank/DDBJ whole genome shotgun (WGS) entry which is preliminary data.</text>
</comment>
<name>A0A9D7HSG3_9PROT</name>
<sequence>MSERAHDTAIDAALTGDWQRAHEIVQALDDPLACWIHAILHKIEGDAANSRYWYARSAGRRYEDFADPQAELDAARAARGD</sequence>
<gene>
    <name evidence="1" type="ORF">IPH26_01615</name>
</gene>
<evidence type="ECO:0000313" key="2">
    <source>
        <dbReference type="Proteomes" id="UP000807785"/>
    </source>
</evidence>
<dbReference type="AlphaFoldDB" id="A0A9D7HSG3"/>
<proteinExistence type="predicted"/>
<dbReference type="EMBL" id="JADJEV010000001">
    <property type="protein sequence ID" value="MBK6971695.1"/>
    <property type="molecule type" value="Genomic_DNA"/>
</dbReference>
<reference evidence="1" key="1">
    <citation type="submission" date="2020-10" db="EMBL/GenBank/DDBJ databases">
        <title>Connecting structure to function with the recovery of over 1000 high-quality activated sludge metagenome-assembled genomes encoding full-length rRNA genes using long-read sequencing.</title>
        <authorList>
            <person name="Singleton C.M."/>
            <person name="Petriglieri F."/>
            <person name="Kristensen J.M."/>
            <person name="Kirkegaard R.H."/>
            <person name="Michaelsen T.Y."/>
            <person name="Andersen M.H."/>
            <person name="Karst S.M."/>
            <person name="Dueholm M.S."/>
            <person name="Nielsen P.H."/>
            <person name="Albertsen M."/>
        </authorList>
    </citation>
    <scope>NUCLEOTIDE SEQUENCE</scope>
    <source>
        <strain evidence="1">Bjer_18-Q3-R1-45_BAT3C.347</strain>
    </source>
</reference>
<accession>A0A9D7HSG3</accession>
<evidence type="ECO:0000313" key="1">
    <source>
        <dbReference type="EMBL" id="MBK6971695.1"/>
    </source>
</evidence>
<organism evidence="1 2">
    <name type="scientific">Candidatus Methylophosphatis roskildensis</name>
    <dbReference type="NCBI Taxonomy" id="2899263"/>
    <lineage>
        <taxon>Bacteria</taxon>
        <taxon>Pseudomonadati</taxon>
        <taxon>Pseudomonadota</taxon>
        <taxon>Betaproteobacteria</taxon>
        <taxon>Nitrosomonadales</taxon>
        <taxon>Sterolibacteriaceae</taxon>
        <taxon>Candidatus Methylophosphatis</taxon>
    </lineage>
</organism>
<protein>
    <submittedName>
        <fullName evidence="1">Uncharacterized protein</fullName>
    </submittedName>
</protein>
<dbReference type="Proteomes" id="UP000807785">
    <property type="component" value="Unassembled WGS sequence"/>
</dbReference>